<keyword evidence="3" id="KW-1185">Reference proteome</keyword>
<gene>
    <name evidence="2" type="ORF">ADL15_36510</name>
</gene>
<comment type="caution">
    <text evidence="2">The sequence shown here is derived from an EMBL/GenBank/DDBJ whole genome shotgun (WGS) entry which is preliminary data.</text>
</comment>
<evidence type="ECO:0000313" key="3">
    <source>
        <dbReference type="Proteomes" id="UP000053244"/>
    </source>
</evidence>
<dbReference type="AlphaFoldDB" id="A0A101JHS0"/>
<name>A0A101JHS0_9ACTN</name>
<protein>
    <submittedName>
        <fullName evidence="2">Uncharacterized protein</fullName>
    </submittedName>
</protein>
<sequence>MINPLHDDARSAWAYRRYLAGREPGPIHPAVGAGILAQLLPGDHVELIADTVSQRTLEPLTGVSRRDRPLDLAVRTLRAWFLVDRNTGGIAVLPGAPTSLGYTSGADAPWEVTGWTNAHYAVDGRHFYFKVFLDSLDAPEVEVLAGGAGGQIMRLPENPAVPSPPAPDLPPDEVATYVQEVRQRVTDAFTSTGVDRARSRELYPGQHTRLRGYLTRAVENLTDPEAAASARSAVIFHHHTELLAAVYFRELGLPYPPDAPPTGTQKPETLDDYYR</sequence>
<evidence type="ECO:0000313" key="2">
    <source>
        <dbReference type="EMBL" id="KUL27019.1"/>
    </source>
</evidence>
<dbReference type="EMBL" id="LLZH01000302">
    <property type="protein sequence ID" value="KUL27019.1"/>
    <property type="molecule type" value="Genomic_DNA"/>
</dbReference>
<feature type="region of interest" description="Disordered" evidence="1">
    <location>
        <begin position="255"/>
        <end position="275"/>
    </location>
</feature>
<accession>A0A101JHS0</accession>
<evidence type="ECO:0000256" key="1">
    <source>
        <dbReference type="SAM" id="MobiDB-lite"/>
    </source>
</evidence>
<reference evidence="2 3" key="1">
    <citation type="submission" date="2015-10" db="EMBL/GenBank/DDBJ databases">
        <authorList>
            <person name="Gilbert D.G."/>
        </authorList>
    </citation>
    <scope>NUCLEOTIDE SEQUENCE [LARGE SCALE GENOMIC DNA]</scope>
    <source>
        <strain evidence="2 3">NRRL B-16712</strain>
    </source>
</reference>
<dbReference type="Proteomes" id="UP000053244">
    <property type="component" value="Unassembled WGS sequence"/>
</dbReference>
<dbReference type="OrthoDB" id="3764233at2"/>
<proteinExistence type="predicted"/>
<organism evidence="2 3">
    <name type="scientific">Actinoplanes awajinensis subsp. mycoplanecinus</name>
    <dbReference type="NCBI Taxonomy" id="135947"/>
    <lineage>
        <taxon>Bacteria</taxon>
        <taxon>Bacillati</taxon>
        <taxon>Actinomycetota</taxon>
        <taxon>Actinomycetes</taxon>
        <taxon>Micromonosporales</taxon>
        <taxon>Micromonosporaceae</taxon>
        <taxon>Actinoplanes</taxon>
    </lineage>
</organism>
<dbReference type="RefSeq" id="WP_067701118.1">
    <property type="nucleotide sequence ID" value="NZ_LLZH01000302.1"/>
</dbReference>